<sequence length="296" mass="31143">MGNAEPAQSPPASDIEGEKVDYPAVGDLEFTDGMIGVRADGVLRTGTLDEVKDGAGTTHELADSCGDVTANAGAFVTVCDGEVRVFTGADERTFTPDEPVTVAAPLPDGRVIAGSAEEAKVWVFDTDGNQTGRITVARPSDFVLAGQDRVVRLNRFDTTIQDIQLDKDRQGGTLRVGLGVGQAKFGDDGLVLASDATGSQLLVYTTDEVVRLHQTVPTDPHPWAVAWDPANKLAWITSTEANTATGFDISKGVPREQRKVGTVADAQHMISLDDGTILIASSSGDGLQIIPPDSNN</sequence>
<dbReference type="AlphaFoldDB" id="A0A1N7IXF4"/>
<keyword evidence="2" id="KW-1185">Reference proteome</keyword>
<dbReference type="Proteomes" id="UP000186292">
    <property type="component" value="Unassembled WGS sequence"/>
</dbReference>
<dbReference type="InterPro" id="IPR015943">
    <property type="entry name" value="WD40/YVTN_repeat-like_dom_sf"/>
</dbReference>
<dbReference type="STRING" id="1161099.SAMN05444817_102257"/>
<organism evidence="1 2">
    <name type="scientific">Corynebacterium appendicis CIP 107643</name>
    <dbReference type="NCBI Taxonomy" id="1161099"/>
    <lineage>
        <taxon>Bacteria</taxon>
        <taxon>Bacillati</taxon>
        <taxon>Actinomycetota</taxon>
        <taxon>Actinomycetes</taxon>
        <taxon>Mycobacteriales</taxon>
        <taxon>Corynebacteriaceae</taxon>
        <taxon>Corynebacterium</taxon>
    </lineage>
</organism>
<proteinExistence type="predicted"/>
<dbReference type="EMBL" id="FTOF01000002">
    <property type="protein sequence ID" value="SIS41671.1"/>
    <property type="molecule type" value="Genomic_DNA"/>
</dbReference>
<evidence type="ECO:0000313" key="2">
    <source>
        <dbReference type="Proteomes" id="UP000186292"/>
    </source>
</evidence>
<accession>A0A1N7IXF4</accession>
<dbReference type="SUPFAM" id="SSF82171">
    <property type="entry name" value="DPP6 N-terminal domain-like"/>
    <property type="match status" value="1"/>
</dbReference>
<reference evidence="2" key="1">
    <citation type="submission" date="2017-01" db="EMBL/GenBank/DDBJ databases">
        <authorList>
            <person name="Varghese N."/>
            <person name="Submissions S."/>
        </authorList>
    </citation>
    <scope>NUCLEOTIDE SEQUENCE [LARGE SCALE GENOMIC DNA]</scope>
    <source>
        <strain evidence="2">DSM 44531</strain>
    </source>
</reference>
<gene>
    <name evidence="1" type="ORF">SAMN05444817_102257</name>
</gene>
<name>A0A1N7IXF4_9CORY</name>
<evidence type="ECO:0000313" key="1">
    <source>
        <dbReference type="EMBL" id="SIS41671.1"/>
    </source>
</evidence>
<protein>
    <submittedName>
        <fullName evidence="1">Uncharacterized protein</fullName>
    </submittedName>
</protein>
<dbReference type="Gene3D" id="2.130.10.10">
    <property type="entry name" value="YVTN repeat-like/Quinoprotein amine dehydrogenase"/>
    <property type="match status" value="1"/>
</dbReference>